<dbReference type="PANTHER" id="PTHR24384:SF189">
    <property type="entry name" value="C2H2-TYPE DOMAIN-CONTAINING PROTEIN-RELATED"/>
    <property type="match status" value="1"/>
</dbReference>
<feature type="domain" description="C2H2-type" evidence="12">
    <location>
        <begin position="72"/>
        <end position="99"/>
    </location>
</feature>
<feature type="compositionally biased region" description="Basic and acidic residues" evidence="11">
    <location>
        <begin position="178"/>
        <end position="191"/>
    </location>
</feature>
<feature type="region of interest" description="Disordered" evidence="11">
    <location>
        <begin position="178"/>
        <end position="201"/>
    </location>
</feature>
<keyword evidence="13" id="KW-1185">Reference proteome</keyword>
<dbReference type="InterPro" id="IPR013087">
    <property type="entry name" value="Znf_C2H2_type"/>
</dbReference>
<evidence type="ECO:0000256" key="1">
    <source>
        <dbReference type="ARBA" id="ARBA00004123"/>
    </source>
</evidence>
<evidence type="ECO:0000256" key="6">
    <source>
        <dbReference type="ARBA" id="ARBA00023015"/>
    </source>
</evidence>
<keyword evidence="8" id="KW-0804">Transcription</keyword>
<feature type="domain" description="C2H2-type" evidence="12">
    <location>
        <begin position="265"/>
        <end position="292"/>
    </location>
</feature>
<feature type="domain" description="C2H2-type" evidence="12">
    <location>
        <begin position="128"/>
        <end position="155"/>
    </location>
</feature>
<dbReference type="Pfam" id="PF00096">
    <property type="entry name" value="zf-C2H2"/>
    <property type="match status" value="8"/>
</dbReference>
<keyword evidence="9" id="KW-0539">Nucleus</keyword>
<evidence type="ECO:0000256" key="5">
    <source>
        <dbReference type="ARBA" id="ARBA00022833"/>
    </source>
</evidence>
<feature type="compositionally biased region" description="Acidic residues" evidence="11">
    <location>
        <begin position="443"/>
        <end position="458"/>
    </location>
</feature>
<feature type="region of interest" description="Disordered" evidence="11">
    <location>
        <begin position="366"/>
        <end position="476"/>
    </location>
</feature>
<gene>
    <name evidence="14 15" type="primary">LOC106470815</name>
</gene>
<feature type="compositionally biased region" description="Polar residues" evidence="11">
    <location>
        <begin position="390"/>
        <end position="400"/>
    </location>
</feature>
<dbReference type="InterPro" id="IPR036236">
    <property type="entry name" value="Znf_C2H2_sf"/>
</dbReference>
<dbReference type="GeneID" id="106470815"/>
<protein>
    <submittedName>
        <fullName evidence="14 15">Zinc finger protein 366-like</fullName>
    </submittedName>
</protein>
<feature type="domain" description="C2H2-type" evidence="12">
    <location>
        <begin position="100"/>
        <end position="127"/>
    </location>
</feature>
<organism evidence="13 15">
    <name type="scientific">Limulus polyphemus</name>
    <name type="common">Atlantic horseshoe crab</name>
    <dbReference type="NCBI Taxonomy" id="6850"/>
    <lineage>
        <taxon>Eukaryota</taxon>
        <taxon>Metazoa</taxon>
        <taxon>Ecdysozoa</taxon>
        <taxon>Arthropoda</taxon>
        <taxon>Chelicerata</taxon>
        <taxon>Merostomata</taxon>
        <taxon>Xiphosura</taxon>
        <taxon>Limulidae</taxon>
        <taxon>Limulus</taxon>
    </lineage>
</organism>
<dbReference type="SUPFAM" id="SSF57667">
    <property type="entry name" value="beta-beta-alpha zinc fingers"/>
    <property type="match status" value="5"/>
</dbReference>
<dbReference type="PROSITE" id="PS50157">
    <property type="entry name" value="ZINC_FINGER_C2H2_2"/>
    <property type="match status" value="10"/>
</dbReference>
<evidence type="ECO:0000313" key="14">
    <source>
        <dbReference type="RefSeq" id="XP_013786840.1"/>
    </source>
</evidence>
<evidence type="ECO:0000256" key="11">
    <source>
        <dbReference type="SAM" id="MobiDB-lite"/>
    </source>
</evidence>
<keyword evidence="3" id="KW-0677">Repeat</keyword>
<feature type="domain" description="C2H2-type" evidence="12">
    <location>
        <begin position="293"/>
        <end position="320"/>
    </location>
</feature>
<keyword evidence="5" id="KW-0862">Zinc</keyword>
<dbReference type="RefSeq" id="XP_022255161.1">
    <property type="nucleotide sequence ID" value="XM_022399453.1"/>
</dbReference>
<sequence>MDCSELNCHDDHSSLGNMESDKDSKSLVIDIQQSLNDNTVNDWNQSNDFSDLEKDLNVDQSVIVLENGEKRWKCSLCLKLYTAKHNLVTHMLDHAGVRRFTCEICNKSFKQQSHLNAHHLIHSDRRPHECPTCQRRFCQVSHLKRHMLIHQRENFHKCHLCERRFAFPSELKEHLEKHKQESTCGESEDRNLNPTVESKGGQQGKLHQITCEVCQRVFMYPSQLKDHMLVHTQARHHSCNMCGMKFLKEHHLKTHQLTHSPVKPFFCPICGRSFSLKANMERHVLIHNAERRFPCEVCGKKFTQAQTLRAHMVSHSEVKPYSCSICGKGLSRAHNLRAHMAIHKNDKPHKCSNCGSSFTLKGNLQRHMKEKHGSVEVVTPRETASDNVELGSSQTNSGSNDAVKPTQPVTLSQDCHQPQNELTLKVTKRRKNIPKRLKKFGSEEEEEEDDDDDYDPMQESDKSIEEETENGAQSVPVVPETILSTEENSLHQSSRLADLFQNSSNYFPSYSATDFSSEHKSFSYLHPTTHGQGSVGTTPYCSVSSSPIISTSPISSIMSHLAQNYYIEHPGFSSTCLSPPVDDITLKIQAVHTAIDELAGKLNSPHDKVAALHDAVSNLVNSQTSSNVCP</sequence>
<reference evidence="14 15" key="1">
    <citation type="submission" date="2025-05" db="UniProtKB">
        <authorList>
            <consortium name="RefSeq"/>
        </authorList>
    </citation>
    <scope>IDENTIFICATION</scope>
    <source>
        <tissue evidence="14 15">Muscle</tissue>
    </source>
</reference>
<evidence type="ECO:0000256" key="4">
    <source>
        <dbReference type="ARBA" id="ARBA00022771"/>
    </source>
</evidence>
<feature type="domain" description="C2H2-type" evidence="12">
    <location>
        <begin position="237"/>
        <end position="264"/>
    </location>
</feature>
<evidence type="ECO:0000256" key="3">
    <source>
        <dbReference type="ARBA" id="ARBA00022737"/>
    </source>
</evidence>
<keyword evidence="4 10" id="KW-0863">Zinc-finger</keyword>
<feature type="domain" description="C2H2-type" evidence="12">
    <location>
        <begin position="321"/>
        <end position="348"/>
    </location>
</feature>
<evidence type="ECO:0000256" key="7">
    <source>
        <dbReference type="ARBA" id="ARBA00023125"/>
    </source>
</evidence>
<evidence type="ECO:0000313" key="15">
    <source>
        <dbReference type="RefSeq" id="XP_022255161.1"/>
    </source>
</evidence>
<evidence type="ECO:0000256" key="8">
    <source>
        <dbReference type="ARBA" id="ARBA00023163"/>
    </source>
</evidence>
<dbReference type="PANTHER" id="PTHR24384">
    <property type="entry name" value="FINGER PUTATIVE TRANSCRIPTION FACTOR FAMILY-RELATED"/>
    <property type="match status" value="1"/>
</dbReference>
<evidence type="ECO:0000259" key="12">
    <source>
        <dbReference type="PROSITE" id="PS50157"/>
    </source>
</evidence>
<comment type="subcellular location">
    <subcellularLocation>
        <location evidence="1">Nucleus</location>
    </subcellularLocation>
</comment>
<feature type="domain" description="C2H2-type" evidence="12">
    <location>
        <begin position="349"/>
        <end position="372"/>
    </location>
</feature>
<feature type="domain" description="C2H2-type" evidence="12">
    <location>
        <begin position="156"/>
        <end position="183"/>
    </location>
</feature>
<keyword evidence="6" id="KW-0805">Transcription regulation</keyword>
<dbReference type="Proteomes" id="UP000694941">
    <property type="component" value="Unplaced"/>
</dbReference>
<dbReference type="Gene3D" id="3.30.160.60">
    <property type="entry name" value="Classic Zinc Finger"/>
    <property type="match status" value="8"/>
</dbReference>
<dbReference type="RefSeq" id="XP_013786840.1">
    <property type="nucleotide sequence ID" value="XM_013931386.2"/>
</dbReference>
<proteinExistence type="predicted"/>
<feature type="domain" description="C2H2-type" evidence="12">
    <location>
        <begin position="209"/>
        <end position="236"/>
    </location>
</feature>
<feature type="compositionally biased region" description="Polar residues" evidence="11">
    <location>
        <begin position="407"/>
        <end position="422"/>
    </location>
</feature>
<dbReference type="InterPro" id="IPR050752">
    <property type="entry name" value="C2H2-ZF_domain"/>
</dbReference>
<feature type="compositionally biased region" description="Basic residues" evidence="11">
    <location>
        <begin position="426"/>
        <end position="439"/>
    </location>
</feature>
<name>A0ABM1TH05_LIMPO</name>
<accession>A0ABM1TH05</accession>
<dbReference type="PROSITE" id="PS00028">
    <property type="entry name" value="ZINC_FINGER_C2H2_1"/>
    <property type="match status" value="10"/>
</dbReference>
<evidence type="ECO:0000256" key="10">
    <source>
        <dbReference type="PROSITE-ProRule" id="PRU00042"/>
    </source>
</evidence>
<evidence type="ECO:0000256" key="9">
    <source>
        <dbReference type="ARBA" id="ARBA00023242"/>
    </source>
</evidence>
<evidence type="ECO:0000256" key="2">
    <source>
        <dbReference type="ARBA" id="ARBA00022723"/>
    </source>
</evidence>
<keyword evidence="7" id="KW-0238">DNA-binding</keyword>
<dbReference type="SMART" id="SM00355">
    <property type="entry name" value="ZnF_C2H2"/>
    <property type="match status" value="10"/>
</dbReference>
<keyword evidence="2" id="KW-0479">Metal-binding</keyword>
<evidence type="ECO:0000313" key="13">
    <source>
        <dbReference type="Proteomes" id="UP000694941"/>
    </source>
</evidence>